<proteinExistence type="predicted"/>
<gene>
    <name evidence="3" type="ORF">K3166_02790</name>
</gene>
<name>A0ABX8ZFY5_9SPHN</name>
<evidence type="ECO:0008006" key="5">
    <source>
        <dbReference type="Google" id="ProtNLM"/>
    </source>
</evidence>
<evidence type="ECO:0000313" key="3">
    <source>
        <dbReference type="EMBL" id="QZD87646.1"/>
    </source>
</evidence>
<accession>A0ABX8ZFY5</accession>
<keyword evidence="2" id="KW-0732">Signal</keyword>
<organism evidence="3 4">
    <name type="scientific">Qipengyuania psychrotolerans</name>
    <dbReference type="NCBI Taxonomy" id="2867238"/>
    <lineage>
        <taxon>Bacteria</taxon>
        <taxon>Pseudomonadati</taxon>
        <taxon>Pseudomonadota</taxon>
        <taxon>Alphaproteobacteria</taxon>
        <taxon>Sphingomonadales</taxon>
        <taxon>Erythrobacteraceae</taxon>
        <taxon>Qipengyuania</taxon>
    </lineage>
</organism>
<feature type="signal peptide" evidence="2">
    <location>
        <begin position="1"/>
        <end position="19"/>
    </location>
</feature>
<feature type="region of interest" description="Disordered" evidence="1">
    <location>
        <begin position="37"/>
        <end position="62"/>
    </location>
</feature>
<dbReference type="EMBL" id="CP081297">
    <property type="protein sequence ID" value="QZD87646.1"/>
    <property type="molecule type" value="Genomic_DNA"/>
</dbReference>
<protein>
    <recommendedName>
        <fullName evidence="5">DUF995 domain-containing protein</fullName>
    </recommendedName>
</protein>
<evidence type="ECO:0000256" key="2">
    <source>
        <dbReference type="SAM" id="SignalP"/>
    </source>
</evidence>
<dbReference type="Proteomes" id="UP000824280">
    <property type="component" value="Chromosome"/>
</dbReference>
<keyword evidence="4" id="KW-1185">Reference proteome</keyword>
<feature type="region of interest" description="Disordered" evidence="1">
    <location>
        <begin position="105"/>
        <end position="140"/>
    </location>
</feature>
<reference evidence="3 4" key="1">
    <citation type="submission" date="2021-08" db="EMBL/GenBank/DDBJ databases">
        <title>Comparative Genomics Analysis of the Genus Qipengyuania Reveals Extensive Genetic Diversity and Metabolic Versatility, Including the Description of Fifteen Novel Species.</title>
        <authorList>
            <person name="Liu Y."/>
        </authorList>
    </citation>
    <scope>NUCLEOTIDE SEQUENCE [LARGE SCALE GENOMIC DNA]</scope>
    <source>
        <strain evidence="3 4">1XM2-8</strain>
    </source>
</reference>
<dbReference type="RefSeq" id="WP_221423183.1">
    <property type="nucleotide sequence ID" value="NZ_CP081297.1"/>
</dbReference>
<evidence type="ECO:0000256" key="1">
    <source>
        <dbReference type="SAM" id="MobiDB-lite"/>
    </source>
</evidence>
<dbReference type="PROSITE" id="PS51257">
    <property type="entry name" value="PROKAR_LIPOPROTEIN"/>
    <property type="match status" value="1"/>
</dbReference>
<sequence length="140" mass="14816">MKKLIFVASAAILASCSPAAEEEVDVVADDAVAEAPAPSMAADGQPPAGKYRVTSSEGEVFEEELRPDGTYVSTQNGEVVETGTWDQKTPNEYCYTVDAEYVEEGETGGERCNTEQVGDDGVWTSTNPDGETAVVERADG</sequence>
<evidence type="ECO:0000313" key="4">
    <source>
        <dbReference type="Proteomes" id="UP000824280"/>
    </source>
</evidence>
<feature type="chain" id="PRO_5045816576" description="DUF995 domain-containing protein" evidence="2">
    <location>
        <begin position="20"/>
        <end position="140"/>
    </location>
</feature>